<reference evidence="2 3" key="1">
    <citation type="journal article" date="2005" name="Nature">
        <title>Genome sequencing and analysis of Aspergillus oryzae.</title>
        <authorList>
            <person name="Machida M."/>
            <person name="Asai K."/>
            <person name="Sano M."/>
            <person name="Tanaka T."/>
            <person name="Kumagai T."/>
            <person name="Terai G."/>
            <person name="Kusumoto K."/>
            <person name="Arima T."/>
            <person name="Akita O."/>
            <person name="Kashiwagi Y."/>
            <person name="Abe K."/>
            <person name="Gomi K."/>
            <person name="Horiuchi H."/>
            <person name="Kitamoto K."/>
            <person name="Kobayashi T."/>
            <person name="Takeuchi M."/>
            <person name="Denning D.W."/>
            <person name="Galagan J.E."/>
            <person name="Nierman W.C."/>
            <person name="Yu J."/>
            <person name="Archer D.B."/>
            <person name="Bennett J.W."/>
            <person name="Bhatnagar D."/>
            <person name="Cleveland T.E."/>
            <person name="Fedorova N.D."/>
            <person name="Gotoh O."/>
            <person name="Horikawa H."/>
            <person name="Hosoyama A."/>
            <person name="Ichinomiya M."/>
            <person name="Igarashi R."/>
            <person name="Iwashita K."/>
            <person name="Juvvadi P.R."/>
            <person name="Kato M."/>
            <person name="Kato Y."/>
            <person name="Kin T."/>
            <person name="Kokubun A."/>
            <person name="Maeda H."/>
            <person name="Maeyama N."/>
            <person name="Maruyama J."/>
            <person name="Nagasaki H."/>
            <person name="Nakajima T."/>
            <person name="Oda K."/>
            <person name="Okada K."/>
            <person name="Paulsen I."/>
            <person name="Sakamoto K."/>
            <person name="Sawano T."/>
            <person name="Takahashi M."/>
            <person name="Takase K."/>
            <person name="Terabayashi Y."/>
            <person name="Wortman J."/>
            <person name="Yamada O."/>
            <person name="Yamagata Y."/>
            <person name="Anazawa H."/>
            <person name="Hata Y."/>
            <person name="Koide Y."/>
            <person name="Komori T."/>
            <person name="Koyama Y."/>
            <person name="Minetoki T."/>
            <person name="Suharnan S."/>
            <person name="Tanaka A."/>
            <person name="Isono K."/>
            <person name="Kuhara S."/>
            <person name="Ogasawara N."/>
            <person name="Kikuchi H."/>
        </authorList>
    </citation>
    <scope>NUCLEOTIDE SEQUENCE [LARGE SCALE GENOMIC DNA]</scope>
    <source>
        <strain evidence="3">ATCC 42149 / RIB 40</strain>
    </source>
</reference>
<dbReference type="GeneID" id="5992824"/>
<evidence type="ECO:0000313" key="2">
    <source>
        <dbReference type="EMBL" id="BAE58820.1"/>
    </source>
</evidence>
<dbReference type="RefSeq" id="XP_023090515.1">
    <property type="nucleotide sequence ID" value="XM_023235499.1"/>
</dbReference>
<organism evidence="2 3">
    <name type="scientific">Aspergillus oryzae (strain ATCC 42149 / RIB 40)</name>
    <name type="common">Yellow koji mold</name>
    <dbReference type="NCBI Taxonomy" id="510516"/>
    <lineage>
        <taxon>Eukaryota</taxon>
        <taxon>Fungi</taxon>
        <taxon>Dikarya</taxon>
        <taxon>Ascomycota</taxon>
        <taxon>Pezizomycotina</taxon>
        <taxon>Eurotiomycetes</taxon>
        <taxon>Eurotiomycetidae</taxon>
        <taxon>Eurotiales</taxon>
        <taxon>Aspergillaceae</taxon>
        <taxon>Aspergillus</taxon>
        <taxon>Aspergillus subgen. Circumdati</taxon>
    </lineage>
</organism>
<dbReference type="OMA" id="CHRNDND"/>
<evidence type="ECO:0000313" key="3">
    <source>
        <dbReference type="Proteomes" id="UP000006564"/>
    </source>
</evidence>
<dbReference type="KEGG" id="aor:AO090023000249"/>
<feature type="domain" description="DDE-1" evidence="1">
    <location>
        <begin position="113"/>
        <end position="188"/>
    </location>
</feature>
<keyword evidence="3" id="KW-1185">Reference proteome</keyword>
<dbReference type="EMBL" id="BA000051">
    <property type="protein sequence ID" value="BAE58820.1"/>
    <property type="molecule type" value="Genomic_DNA"/>
</dbReference>
<dbReference type="STRING" id="510516.Q2UHZ5"/>
<evidence type="ECO:0000259" key="1">
    <source>
        <dbReference type="Pfam" id="PF03184"/>
    </source>
</evidence>
<dbReference type="VEuPathDB" id="FungiDB:AO090023000249"/>
<name>Q2UHZ5_ASPOR</name>
<dbReference type="HOGENOM" id="CLU_1337265_0_0_1"/>
<protein>
    <submittedName>
        <fullName evidence="2">DNA, SC023</fullName>
    </submittedName>
</protein>
<dbReference type="EMBL" id="AP007157">
    <property type="protein sequence ID" value="BAE58820.1"/>
    <property type="molecule type" value="Genomic_DNA"/>
</dbReference>
<dbReference type="Proteomes" id="UP000006564">
    <property type="component" value="Chromosome 3"/>
</dbReference>
<accession>Q2UHZ5</accession>
<dbReference type="AlphaFoldDB" id="Q2UHZ5"/>
<gene>
    <name evidence="2" type="ORF">AO090023000249</name>
</gene>
<dbReference type="GO" id="GO:0003676">
    <property type="term" value="F:nucleic acid binding"/>
    <property type="evidence" value="ECO:0007669"/>
    <property type="project" value="InterPro"/>
</dbReference>
<proteinExistence type="predicted"/>
<dbReference type="InterPro" id="IPR004875">
    <property type="entry name" value="DDE_SF_endonuclease_dom"/>
</dbReference>
<sequence>MPKSSKDRVEQEGRILLAISALNKQKILLLDQYRAAPRYTHRVQITIIQYRIQPNDIYNFNKISFTIGLISTTKIPRNQKWITSIKYIGSRKSLPPYLIFKGKRLFIPFTISHIVSQYRLLILDSHNSYLTPQFNDIYSQNNIIPLYISIHSSYLLQPLNIDYFSPLKRAYGQLIKNKIRLGFNHINKLNFFKAFCHRNDNDHAR</sequence>
<dbReference type="Pfam" id="PF03184">
    <property type="entry name" value="DDE_1"/>
    <property type="match status" value="1"/>
</dbReference>